<dbReference type="AlphaFoldDB" id="A0A0B6YJI9"/>
<feature type="non-terminal residue" evidence="2">
    <location>
        <position position="1"/>
    </location>
</feature>
<evidence type="ECO:0000313" key="2">
    <source>
        <dbReference type="EMBL" id="CEK55936.1"/>
    </source>
</evidence>
<accession>A0A0B6YJI9</accession>
<evidence type="ECO:0000256" key="1">
    <source>
        <dbReference type="SAM" id="MobiDB-lite"/>
    </source>
</evidence>
<feature type="region of interest" description="Disordered" evidence="1">
    <location>
        <begin position="45"/>
        <end position="75"/>
    </location>
</feature>
<name>A0A0B6YJI9_9EUPU</name>
<reference evidence="2" key="1">
    <citation type="submission" date="2014-12" db="EMBL/GenBank/DDBJ databases">
        <title>Insight into the proteome of Arion vulgaris.</title>
        <authorList>
            <person name="Aradska J."/>
            <person name="Bulat T."/>
            <person name="Smidak R."/>
            <person name="Sarate P."/>
            <person name="Gangsoo J."/>
            <person name="Sialana F."/>
            <person name="Bilban M."/>
            <person name="Lubec G."/>
        </authorList>
    </citation>
    <scope>NUCLEOTIDE SEQUENCE</scope>
    <source>
        <tissue evidence="2">Skin</tissue>
    </source>
</reference>
<dbReference type="EMBL" id="HACG01009071">
    <property type="protein sequence ID" value="CEK55936.1"/>
    <property type="molecule type" value="Transcribed_RNA"/>
</dbReference>
<gene>
    <name evidence="2" type="primary">ORF26408</name>
</gene>
<organism evidence="2">
    <name type="scientific">Arion vulgaris</name>
    <dbReference type="NCBI Taxonomy" id="1028688"/>
    <lineage>
        <taxon>Eukaryota</taxon>
        <taxon>Metazoa</taxon>
        <taxon>Spiralia</taxon>
        <taxon>Lophotrochozoa</taxon>
        <taxon>Mollusca</taxon>
        <taxon>Gastropoda</taxon>
        <taxon>Heterobranchia</taxon>
        <taxon>Euthyneura</taxon>
        <taxon>Panpulmonata</taxon>
        <taxon>Eupulmonata</taxon>
        <taxon>Stylommatophora</taxon>
        <taxon>Helicina</taxon>
        <taxon>Arionoidea</taxon>
        <taxon>Arionidae</taxon>
        <taxon>Arion</taxon>
    </lineage>
</organism>
<protein>
    <submittedName>
        <fullName evidence="2">Uncharacterized protein</fullName>
    </submittedName>
</protein>
<sequence length="75" mass="8582">PMYTSHLEHNQVYNNPCNQHNFPEPSCQVCYSPQLHNFKLSSQQWSHCPSDNLQQPPPSTISHFRHPSPAVTPTS</sequence>
<feature type="non-terminal residue" evidence="2">
    <location>
        <position position="75"/>
    </location>
</feature>
<feature type="compositionally biased region" description="Polar residues" evidence="1">
    <location>
        <begin position="45"/>
        <end position="54"/>
    </location>
</feature>
<proteinExistence type="predicted"/>